<dbReference type="Proteomes" id="UP001499954">
    <property type="component" value="Unassembled WGS sequence"/>
</dbReference>
<evidence type="ECO:0000256" key="3">
    <source>
        <dbReference type="ARBA" id="ARBA00022679"/>
    </source>
</evidence>
<dbReference type="PANTHER" id="PTHR43289">
    <property type="entry name" value="MITOGEN-ACTIVATED PROTEIN KINASE KINASE KINASE 20-RELATED"/>
    <property type="match status" value="1"/>
</dbReference>
<keyword evidence="6 7" id="KW-0067">ATP-binding</keyword>
<organism evidence="11 12">
    <name type="scientific">Agromyces allii</name>
    <dbReference type="NCBI Taxonomy" id="393607"/>
    <lineage>
        <taxon>Bacteria</taxon>
        <taxon>Bacillati</taxon>
        <taxon>Actinomycetota</taxon>
        <taxon>Actinomycetes</taxon>
        <taxon>Micrococcales</taxon>
        <taxon>Microbacteriaceae</taxon>
        <taxon>Agromyces</taxon>
    </lineage>
</organism>
<dbReference type="EC" id="2.7.11.1" evidence="1"/>
<keyword evidence="3" id="KW-0808">Transferase</keyword>
<dbReference type="Pfam" id="PF00069">
    <property type="entry name" value="Pkinase"/>
    <property type="match status" value="1"/>
</dbReference>
<proteinExistence type="predicted"/>
<gene>
    <name evidence="11" type="ORF">GCM10009717_15260</name>
</gene>
<evidence type="ECO:0000313" key="12">
    <source>
        <dbReference type="Proteomes" id="UP001499954"/>
    </source>
</evidence>
<feature type="domain" description="Protein kinase" evidence="10">
    <location>
        <begin position="14"/>
        <end position="294"/>
    </location>
</feature>
<dbReference type="PROSITE" id="PS50011">
    <property type="entry name" value="PROTEIN_KINASE_DOM"/>
    <property type="match status" value="1"/>
</dbReference>
<evidence type="ECO:0000256" key="7">
    <source>
        <dbReference type="PROSITE-ProRule" id="PRU10141"/>
    </source>
</evidence>
<keyword evidence="2" id="KW-0723">Serine/threonine-protein kinase</keyword>
<evidence type="ECO:0000256" key="8">
    <source>
        <dbReference type="SAM" id="MobiDB-lite"/>
    </source>
</evidence>
<keyword evidence="4 7" id="KW-0547">Nucleotide-binding</keyword>
<evidence type="ECO:0000256" key="6">
    <source>
        <dbReference type="ARBA" id="ARBA00022840"/>
    </source>
</evidence>
<accession>A0ABN2QFN6</accession>
<dbReference type="PROSITE" id="PS00107">
    <property type="entry name" value="PROTEIN_KINASE_ATP"/>
    <property type="match status" value="1"/>
</dbReference>
<keyword evidence="9" id="KW-0812">Transmembrane</keyword>
<dbReference type="InterPro" id="IPR017441">
    <property type="entry name" value="Protein_kinase_ATP_BS"/>
</dbReference>
<evidence type="ECO:0000256" key="1">
    <source>
        <dbReference type="ARBA" id="ARBA00012513"/>
    </source>
</evidence>
<keyword evidence="9" id="KW-1133">Transmembrane helix</keyword>
<evidence type="ECO:0000256" key="9">
    <source>
        <dbReference type="SAM" id="Phobius"/>
    </source>
</evidence>
<feature type="region of interest" description="Disordered" evidence="8">
    <location>
        <begin position="338"/>
        <end position="364"/>
    </location>
</feature>
<protein>
    <recommendedName>
        <fullName evidence="1">non-specific serine/threonine protein kinase</fullName>
        <ecNumber evidence="1">2.7.11.1</ecNumber>
    </recommendedName>
</protein>
<feature type="transmembrane region" description="Helical" evidence="9">
    <location>
        <begin position="453"/>
        <end position="477"/>
    </location>
</feature>
<dbReference type="CDD" id="cd14014">
    <property type="entry name" value="STKc_PknB_like"/>
    <property type="match status" value="1"/>
</dbReference>
<reference evidence="11 12" key="1">
    <citation type="journal article" date="2019" name="Int. J. Syst. Evol. Microbiol.">
        <title>The Global Catalogue of Microorganisms (GCM) 10K type strain sequencing project: providing services to taxonomists for standard genome sequencing and annotation.</title>
        <authorList>
            <consortium name="The Broad Institute Genomics Platform"/>
            <consortium name="The Broad Institute Genome Sequencing Center for Infectious Disease"/>
            <person name="Wu L."/>
            <person name="Ma J."/>
        </authorList>
    </citation>
    <scope>NUCLEOTIDE SEQUENCE [LARGE SCALE GENOMIC DNA]</scope>
    <source>
        <strain evidence="11 12">JCM 13584</strain>
    </source>
</reference>
<name>A0ABN2QFN6_9MICO</name>
<sequence length="582" mass="60063">MRRATSTPPELPGYAPQGLLGSGGFADVFLYEQRLPRRKVAVKVLLTEELGRDTRAQFVAEANLMAQLSTHPYIVTIFHADVSADGRPYFVMEYCSGPSLAEQYKRSPFAVEDALRTGVRIAGAVATAHAAGILHRDIKPANVLTNDYGWPALTDFGISSNLDGELPMHTMTVRPGAQATGTAGSSGTAAVGMSVPWSPSEMFEDDPTPDPRSDVFSLAATVYTLLAGRSPFEIPGRSNGTLDLIGRIERGAITPMDRTDVPRSLLAVLAKGMATSRDDRYPSAVEFARALQRVELELGYSATTIEVPNLAVAEERETVDEADATRARAVRTIDAQAAPVAPTAPGGSRAVVPPPAALSGAGAGADATVARAPQQVAAQPPLADATMMRPGGAAAPRAGSPVGAVASAPVDDGTIVRPRGAARADARPALETTPAAASVTEVDPSQRRSKAGLVIGIAAGVVVAVAVTAAVVLSGALPRPEAEAPVKSVDRDAVAEATVPMPEVAPGVPSADGTSVSFAVTVGDAEEGDRFRWARSDGSGSVQLAETSPIVVDSVSAGQTICIDVQTQRGSRTSDPVTGCTP</sequence>
<feature type="region of interest" description="Disordered" evidence="8">
    <location>
        <begin position="421"/>
        <end position="443"/>
    </location>
</feature>
<dbReference type="InterPro" id="IPR011009">
    <property type="entry name" value="Kinase-like_dom_sf"/>
</dbReference>
<dbReference type="Gene3D" id="1.10.510.10">
    <property type="entry name" value="Transferase(Phosphotransferase) domain 1"/>
    <property type="match status" value="1"/>
</dbReference>
<keyword evidence="9" id="KW-0472">Membrane</keyword>
<evidence type="ECO:0000256" key="2">
    <source>
        <dbReference type="ARBA" id="ARBA00022527"/>
    </source>
</evidence>
<dbReference type="EMBL" id="BAAAMK010000002">
    <property type="protein sequence ID" value="GAA1949970.1"/>
    <property type="molecule type" value="Genomic_DNA"/>
</dbReference>
<dbReference type="PROSITE" id="PS00108">
    <property type="entry name" value="PROTEIN_KINASE_ST"/>
    <property type="match status" value="1"/>
</dbReference>
<keyword evidence="12" id="KW-1185">Reference proteome</keyword>
<dbReference type="InterPro" id="IPR008271">
    <property type="entry name" value="Ser/Thr_kinase_AS"/>
</dbReference>
<dbReference type="SMART" id="SM00220">
    <property type="entry name" value="S_TKc"/>
    <property type="match status" value="1"/>
</dbReference>
<evidence type="ECO:0000259" key="10">
    <source>
        <dbReference type="PROSITE" id="PS50011"/>
    </source>
</evidence>
<evidence type="ECO:0000256" key="5">
    <source>
        <dbReference type="ARBA" id="ARBA00022777"/>
    </source>
</evidence>
<dbReference type="PANTHER" id="PTHR43289:SF6">
    <property type="entry name" value="SERINE_THREONINE-PROTEIN KINASE NEKL-3"/>
    <property type="match status" value="1"/>
</dbReference>
<dbReference type="RefSeq" id="WP_157413159.1">
    <property type="nucleotide sequence ID" value="NZ_BAAAMK010000002.1"/>
</dbReference>
<evidence type="ECO:0000256" key="4">
    <source>
        <dbReference type="ARBA" id="ARBA00022741"/>
    </source>
</evidence>
<feature type="binding site" evidence="7">
    <location>
        <position position="43"/>
    </location>
    <ligand>
        <name>ATP</name>
        <dbReference type="ChEBI" id="CHEBI:30616"/>
    </ligand>
</feature>
<keyword evidence="5" id="KW-0418">Kinase</keyword>
<evidence type="ECO:0000313" key="11">
    <source>
        <dbReference type="EMBL" id="GAA1949970.1"/>
    </source>
</evidence>
<comment type="caution">
    <text evidence="11">The sequence shown here is derived from an EMBL/GenBank/DDBJ whole genome shotgun (WGS) entry which is preliminary data.</text>
</comment>
<dbReference type="SUPFAM" id="SSF56112">
    <property type="entry name" value="Protein kinase-like (PK-like)"/>
    <property type="match status" value="1"/>
</dbReference>
<dbReference type="InterPro" id="IPR000719">
    <property type="entry name" value="Prot_kinase_dom"/>
</dbReference>